<gene>
    <name evidence="1" type="ORF">KCV87_28240</name>
</gene>
<sequence>MPEEADISALDPEVKQELRGLPKGLADIVGRHLAAAGLLVDEEPELALEHARYARSKASRVGVVREAAGIAAYQAGEWAEALSELRAARRMTHGPGHIAVMADCERALGRPERAIELAREVQVQGLKLSADELVELRIVVAGARRDMGQLDAAVVALQGADLDEKRRDPWSARLFYAYADNLAAAGRTEEAVKWFLNADAVDEDGDTDAAERAFELAPQD</sequence>
<organism evidence="1 2">
    <name type="scientific">Actinosynnema pretiosum subsp. pretiosum</name>
    <dbReference type="NCBI Taxonomy" id="103721"/>
    <lineage>
        <taxon>Bacteria</taxon>
        <taxon>Bacillati</taxon>
        <taxon>Actinomycetota</taxon>
        <taxon>Actinomycetes</taxon>
        <taxon>Pseudonocardiales</taxon>
        <taxon>Pseudonocardiaceae</taxon>
        <taxon>Actinosynnema</taxon>
    </lineage>
</organism>
<dbReference type="InterPro" id="IPR011990">
    <property type="entry name" value="TPR-like_helical_dom_sf"/>
</dbReference>
<dbReference type="Gene3D" id="1.25.40.10">
    <property type="entry name" value="Tetratricopeptide repeat domain"/>
    <property type="match status" value="1"/>
</dbReference>
<accession>A0AA45LE30</accession>
<evidence type="ECO:0000313" key="2">
    <source>
        <dbReference type="Proteomes" id="UP000677152"/>
    </source>
</evidence>
<evidence type="ECO:0000313" key="1">
    <source>
        <dbReference type="EMBL" id="QUF08216.1"/>
    </source>
</evidence>
<reference evidence="1" key="1">
    <citation type="submission" date="2021-04" db="EMBL/GenBank/DDBJ databases">
        <title>Genomic sequence of Actinosynnema pretiosum subsp. pretiosum ATCC 31280 (C-14919).</title>
        <authorList>
            <person name="Bai L."/>
            <person name="Wang X."/>
            <person name="Xiao Y."/>
        </authorList>
    </citation>
    <scope>NUCLEOTIDE SEQUENCE</scope>
    <source>
        <strain evidence="1">ATCC 31280</strain>
    </source>
</reference>
<dbReference type="Proteomes" id="UP000677152">
    <property type="component" value="Chromosome"/>
</dbReference>
<dbReference type="SUPFAM" id="SSF48452">
    <property type="entry name" value="TPR-like"/>
    <property type="match status" value="1"/>
</dbReference>
<dbReference type="AlphaFoldDB" id="A0AA45LE30"/>
<name>A0AA45LE30_9PSEU</name>
<dbReference type="EMBL" id="CP073249">
    <property type="protein sequence ID" value="QUF08216.1"/>
    <property type="molecule type" value="Genomic_DNA"/>
</dbReference>
<protein>
    <recommendedName>
        <fullName evidence="3">Tetratrico peptide repeat group 5 domain-containing protein</fullName>
    </recommendedName>
</protein>
<proteinExistence type="predicted"/>
<evidence type="ECO:0008006" key="3">
    <source>
        <dbReference type="Google" id="ProtNLM"/>
    </source>
</evidence>